<dbReference type="Proteomes" id="UP001314169">
    <property type="component" value="Chromosome 10"/>
</dbReference>
<keyword evidence="2" id="KW-1185">Reference proteome</keyword>
<evidence type="ECO:0000313" key="1">
    <source>
        <dbReference type="EMBL" id="CAK6433782.1"/>
    </source>
</evidence>
<sequence>MTLRVPQFFLCEELTLKSKTFKCCKYWWFLLLHMHHNSNQRKHTSTHSKLKTSTTQIKDKHLIHILVLDSAGNPRQCEHIPTWPRARCRQKALARSRLHPSESNFLVSAIVVECKMSFMFSYKVGV</sequence>
<accession>A0ABN9ZC87</accession>
<dbReference type="EMBL" id="OY882867">
    <property type="protein sequence ID" value="CAK6433782.1"/>
    <property type="molecule type" value="Genomic_DNA"/>
</dbReference>
<evidence type="ECO:0000313" key="2">
    <source>
        <dbReference type="Proteomes" id="UP001314169"/>
    </source>
</evidence>
<reference evidence="1" key="1">
    <citation type="submission" date="2023-12" db="EMBL/GenBank/DDBJ databases">
        <authorList>
            <person name="Brown T."/>
        </authorList>
    </citation>
    <scope>NUCLEOTIDE SEQUENCE</scope>
</reference>
<organism evidence="1 2">
    <name type="scientific">Pipistrellus nathusii</name>
    <name type="common">Nathusius' pipistrelle</name>
    <dbReference type="NCBI Taxonomy" id="59473"/>
    <lineage>
        <taxon>Eukaryota</taxon>
        <taxon>Metazoa</taxon>
        <taxon>Chordata</taxon>
        <taxon>Craniata</taxon>
        <taxon>Vertebrata</taxon>
        <taxon>Euteleostomi</taxon>
        <taxon>Mammalia</taxon>
        <taxon>Eutheria</taxon>
        <taxon>Laurasiatheria</taxon>
        <taxon>Chiroptera</taxon>
        <taxon>Yangochiroptera</taxon>
        <taxon>Vespertilionidae</taxon>
        <taxon>Pipistrellus</taxon>
    </lineage>
</organism>
<protein>
    <submittedName>
        <fullName evidence="1">Uncharacterized protein</fullName>
    </submittedName>
</protein>
<proteinExistence type="predicted"/>
<gene>
    <name evidence="1" type="ORF">MPIPNATIZW_LOCUS2088</name>
</gene>
<name>A0ABN9ZC87_PIPNA</name>